<feature type="compositionally biased region" description="Low complexity" evidence="1">
    <location>
        <begin position="394"/>
        <end position="415"/>
    </location>
</feature>
<organism evidence="2">
    <name type="scientific">Hyalella azteca</name>
    <name type="common">Amphipod</name>
    <dbReference type="NCBI Taxonomy" id="294128"/>
    <lineage>
        <taxon>Eukaryota</taxon>
        <taxon>Metazoa</taxon>
        <taxon>Ecdysozoa</taxon>
        <taxon>Arthropoda</taxon>
        <taxon>Crustacea</taxon>
        <taxon>Multicrustacea</taxon>
        <taxon>Malacostraca</taxon>
        <taxon>Eumalacostraca</taxon>
        <taxon>Peracarida</taxon>
        <taxon>Amphipoda</taxon>
        <taxon>Senticaudata</taxon>
        <taxon>Talitrida</taxon>
        <taxon>Talitroidea</taxon>
        <taxon>Hyalellidae</taxon>
        <taxon>Hyalella</taxon>
    </lineage>
</organism>
<proteinExistence type="predicted"/>
<evidence type="ECO:0000256" key="1">
    <source>
        <dbReference type="SAM" id="MobiDB-lite"/>
    </source>
</evidence>
<accession>A0A6A0HGP0</accession>
<name>A0A6A0HGP0_HYAAZ</name>
<comment type="caution">
    <text evidence="2">The sequence shown here is derived from an EMBL/GenBank/DDBJ whole genome shotgun (WGS) entry which is preliminary data.</text>
</comment>
<feature type="region of interest" description="Disordered" evidence="1">
    <location>
        <begin position="377"/>
        <end position="483"/>
    </location>
</feature>
<dbReference type="Proteomes" id="UP000711488">
    <property type="component" value="Unassembled WGS sequence"/>
</dbReference>
<protein>
    <submittedName>
        <fullName evidence="2">Uncharacterized protein</fullName>
    </submittedName>
</protein>
<feature type="compositionally biased region" description="Basic residues" evidence="1">
    <location>
        <begin position="193"/>
        <end position="203"/>
    </location>
</feature>
<reference evidence="2" key="1">
    <citation type="submission" date="2014-08" db="EMBL/GenBank/DDBJ databases">
        <authorList>
            <person name="Murali S."/>
            <person name="Richards S."/>
            <person name="Bandaranaike D."/>
            <person name="Bellair M."/>
            <person name="Blankenburg K."/>
            <person name="Chao H."/>
            <person name="Dinh H."/>
            <person name="Doddapaneni H."/>
            <person name="Dugan-Rocha S."/>
            <person name="Elkadiri S."/>
            <person name="Gnanaolivu R."/>
            <person name="Hughes D."/>
            <person name="Lee S."/>
            <person name="Li M."/>
            <person name="Ming W."/>
            <person name="Munidasa M."/>
            <person name="Muniz J."/>
            <person name="Nguyen L."/>
            <person name="Osuji N."/>
            <person name="Pu L.-L."/>
            <person name="Puazo M."/>
            <person name="Skinner E."/>
            <person name="Qu C."/>
            <person name="Quiroz J."/>
            <person name="Raj R."/>
            <person name="Weissenberger G."/>
            <person name="Xin Y."/>
            <person name="Zou X."/>
            <person name="Han Y."/>
            <person name="Worley K."/>
            <person name="Muzny D."/>
            <person name="Gibbs R."/>
        </authorList>
    </citation>
    <scope>NUCLEOTIDE SEQUENCE</scope>
    <source>
        <strain evidence="2">HAZT.00-mixed</strain>
        <tissue evidence="2">Whole organism</tissue>
    </source>
</reference>
<feature type="compositionally biased region" description="Polar residues" evidence="1">
    <location>
        <begin position="467"/>
        <end position="480"/>
    </location>
</feature>
<feature type="compositionally biased region" description="Polar residues" evidence="1">
    <location>
        <begin position="377"/>
        <end position="391"/>
    </location>
</feature>
<feature type="compositionally biased region" description="Polar residues" evidence="1">
    <location>
        <begin position="124"/>
        <end position="139"/>
    </location>
</feature>
<reference evidence="2" key="2">
    <citation type="journal article" date="2018" name="Environ. Sci. Technol.">
        <title>The Toxicogenome of Hyalella azteca: A Model for Sediment Ecotoxicology and Evolutionary Toxicology.</title>
        <authorList>
            <person name="Poynton H.C."/>
            <person name="Hasenbein S."/>
            <person name="Benoit J.B."/>
            <person name="Sepulveda M.S."/>
            <person name="Poelchau M.F."/>
            <person name="Hughes D.S.T."/>
            <person name="Murali S.C."/>
            <person name="Chen S."/>
            <person name="Glastad K.M."/>
            <person name="Goodisman M.A.D."/>
            <person name="Werren J.H."/>
            <person name="Vineis J.H."/>
            <person name="Bowen J.L."/>
            <person name="Friedrich M."/>
            <person name="Jones J."/>
            <person name="Robertson H.M."/>
            <person name="Feyereisen R."/>
            <person name="Mechler-Hickson A."/>
            <person name="Mathers N."/>
            <person name="Lee C.E."/>
            <person name="Colbourne J.K."/>
            <person name="Biales A."/>
            <person name="Johnston J.S."/>
            <person name="Wellborn G.A."/>
            <person name="Rosendale A.J."/>
            <person name="Cridge A.G."/>
            <person name="Munoz-Torres M.C."/>
            <person name="Bain P.A."/>
            <person name="Manny A.R."/>
            <person name="Major K.M."/>
            <person name="Lambert F.N."/>
            <person name="Vulpe C.D."/>
            <person name="Tuck P."/>
            <person name="Blalock B.J."/>
            <person name="Lin Y.Y."/>
            <person name="Smith M.E."/>
            <person name="Ochoa-Acuna H."/>
            <person name="Chen M.M."/>
            <person name="Childers C.P."/>
            <person name="Qu J."/>
            <person name="Dugan S."/>
            <person name="Lee S.L."/>
            <person name="Chao H."/>
            <person name="Dinh H."/>
            <person name="Han Y."/>
            <person name="Doddapaneni H."/>
            <person name="Worley K.C."/>
            <person name="Muzny D.M."/>
            <person name="Gibbs R.A."/>
            <person name="Richards S."/>
        </authorList>
    </citation>
    <scope>NUCLEOTIDE SEQUENCE</scope>
    <source>
        <strain evidence="2">HAZT.00-mixed</strain>
        <tissue evidence="2">Whole organism</tissue>
    </source>
</reference>
<dbReference type="EMBL" id="JQDR03000441">
    <property type="protein sequence ID" value="KAA0203875.1"/>
    <property type="molecule type" value="Genomic_DNA"/>
</dbReference>
<feature type="compositionally biased region" description="Polar residues" evidence="1">
    <location>
        <begin position="173"/>
        <end position="192"/>
    </location>
</feature>
<sequence length="555" mass="58653">MIERIIHLNCLENFCPGEPHMRPVAGADHHAQGEGGLAEQTTAVDGQSPCHAQVSATNAMQLQSPVLGIPTSSSFSAMDATKMSSGVALLMPQPQKLGSFSHHPSGSVGSVPAGASAARINNGVASTASQQQGRQYTIVSSSSSSSFSAQPNTAASLPAPSRLTAGQLPGAQAATSSGPQQPCNSKHICSSGTHRHKHHRHSTCRSSPSRFHSKSSANVAWKRKEAAAAICVLVKACSGLLAGVHELQFTAMTTLNKIIDAAIVYRIGDLTIVQDHHLLPADQDINAPYTRAPYSNASYTHVPYSNASYTHAPYSNAPYTHDPYSNASYTHASHNNGSYTHPPYSNASYTHDPYSNASYTHATYSNALYIHAPYSNGSPEPSKAALSSSGLVRSGPTTPVSSSSSSTVAGVPGPVAGKSRSRSGLSRSLSRCDRSRRRSRNDEASNGARRGGAGGSTPPFAERGARSSDTTGSGHANTSECDVIPGRGNIGHYGMWRQMWRMRTAWEETHPFMPKNTTSIIGEAFIYEHNLILGANGSDQSRAVLGALQVFMFSI</sequence>
<gene>
    <name evidence="2" type="ORF">HAZT_HAZT011115</name>
</gene>
<evidence type="ECO:0000313" key="2">
    <source>
        <dbReference type="EMBL" id="KAA0203875.1"/>
    </source>
</evidence>
<reference evidence="2" key="3">
    <citation type="submission" date="2019-06" db="EMBL/GenBank/DDBJ databases">
        <authorList>
            <person name="Poynton C."/>
            <person name="Hasenbein S."/>
            <person name="Benoit J.B."/>
            <person name="Sepulveda M.S."/>
            <person name="Poelchau M.F."/>
            <person name="Murali S.C."/>
            <person name="Chen S."/>
            <person name="Glastad K.M."/>
            <person name="Werren J.H."/>
            <person name="Vineis J.H."/>
            <person name="Bowen J.L."/>
            <person name="Friedrich M."/>
            <person name="Jones J."/>
            <person name="Robertson H.M."/>
            <person name="Feyereisen R."/>
            <person name="Mechler-Hickson A."/>
            <person name="Mathers N."/>
            <person name="Lee C.E."/>
            <person name="Colbourne J.K."/>
            <person name="Biales A."/>
            <person name="Johnston J.S."/>
            <person name="Wellborn G.A."/>
            <person name="Rosendale A.J."/>
            <person name="Cridge A.G."/>
            <person name="Munoz-Torres M.C."/>
            <person name="Bain P.A."/>
            <person name="Manny A.R."/>
            <person name="Major K.M."/>
            <person name="Lambert F.N."/>
            <person name="Vulpe C.D."/>
            <person name="Tuck P."/>
            <person name="Blalock B.J."/>
            <person name="Lin Y.-Y."/>
            <person name="Smith M.E."/>
            <person name="Ochoa-Acuna H."/>
            <person name="Chen M.-J.M."/>
            <person name="Childers C.P."/>
            <person name="Qu J."/>
            <person name="Dugan S."/>
            <person name="Lee S.L."/>
            <person name="Chao H."/>
            <person name="Dinh H."/>
            <person name="Han Y."/>
            <person name="Doddapaneni H."/>
            <person name="Worley K.C."/>
            <person name="Muzny D.M."/>
            <person name="Gibbs R.A."/>
            <person name="Richards S."/>
        </authorList>
    </citation>
    <scope>NUCLEOTIDE SEQUENCE</scope>
    <source>
        <strain evidence="2">HAZT.00-mixed</strain>
        <tissue evidence="2">Whole organism</tissue>
    </source>
</reference>
<dbReference type="AlphaFoldDB" id="A0A6A0HGP0"/>
<feature type="region of interest" description="Disordered" evidence="1">
    <location>
        <begin position="124"/>
        <end position="212"/>
    </location>
</feature>